<dbReference type="SMART" id="SM00906">
    <property type="entry name" value="Fungal_trans"/>
    <property type="match status" value="1"/>
</dbReference>
<dbReference type="PANTHER" id="PTHR31313">
    <property type="entry name" value="TY1 ENHANCER ACTIVATOR"/>
    <property type="match status" value="1"/>
</dbReference>
<feature type="region of interest" description="Disordered" evidence="8">
    <location>
        <begin position="630"/>
        <end position="654"/>
    </location>
</feature>
<dbReference type="InterPro" id="IPR036864">
    <property type="entry name" value="Zn2-C6_fun-type_DNA-bd_sf"/>
</dbReference>
<feature type="region of interest" description="Disordered" evidence="8">
    <location>
        <begin position="1"/>
        <end position="36"/>
    </location>
</feature>
<evidence type="ECO:0000256" key="8">
    <source>
        <dbReference type="SAM" id="MobiDB-lite"/>
    </source>
</evidence>
<dbReference type="OrthoDB" id="2154091at2759"/>
<keyword evidence="7" id="KW-0539">Nucleus</keyword>
<sequence>MSASSSTPQGASSNPRRNSPIASGKPGKPGGRSSYAPRACQECRRRRVKCGGERPTCSRCLGRQLECVYTTEDDGRGTAPKSYVRLLQARISLLEQILWLHSIDIDAEASRLMQQNAVPATTASLTAGGSTTMFDQLCYAFEGTLALDESLNFDQDGEARYFGPTSGRLAFRTSRDSQECLPPGQSPPPPGLNAQALGDQVGIDEELEAHLLELYFTWDQPWAQHVDEALFRESREVNGRYFSPLLLNCILASGSRYSDRVEVRSDPNDPNTAGRIFLETAEILLFFDVKRPSITTIQSLAILGSVYVAFGQDAVGWLHAGMADRLVLDMGLHLDSGSLVSSNRMTSEEAELRRQLYWSLYCVDKLAAGYTGRICTMLDSQAAVSTPKIPNHAQQGDPRHNLYTISPSLLVSLHAALIKLSQILEKILLNLYAPKKLTLSDQRKNFFDSCLLALKSWLYGLSTNLKPVSAGLPNKFPQAYTLCMVYHTAVILLAKPYIQYAGDSGAPSRLQQPSQQSTAPQGESSSLAKKALAICLEAARSISSLGDQYREVFGSFRKSPITATYANLSAALALLNTQPWGQRNSGLNESDNAKVQSCLRTLEELSTAWTPSSKYHDSILKITQDHSADQQQQQGMACGDSLGPGSLGYSSESANVEDTQLANGPWFDLPVGEMDLGPWTLSDEQV</sequence>
<feature type="compositionally biased region" description="Low complexity" evidence="8">
    <location>
        <begin position="1"/>
        <end position="13"/>
    </location>
</feature>
<keyword evidence="6" id="KW-0804">Transcription</keyword>
<dbReference type="PROSITE" id="PS00463">
    <property type="entry name" value="ZN2_CY6_FUNGAL_1"/>
    <property type="match status" value="1"/>
</dbReference>
<dbReference type="AlphaFoldDB" id="A0A9P9DRE3"/>
<evidence type="ECO:0000256" key="4">
    <source>
        <dbReference type="ARBA" id="ARBA00023015"/>
    </source>
</evidence>
<protein>
    <submittedName>
        <fullName evidence="10">Fungal-specific transcription factor domain-containing protein</fullName>
    </submittedName>
</protein>
<evidence type="ECO:0000313" key="11">
    <source>
        <dbReference type="Proteomes" id="UP000738349"/>
    </source>
</evidence>
<dbReference type="Pfam" id="PF00172">
    <property type="entry name" value="Zn_clus"/>
    <property type="match status" value="1"/>
</dbReference>
<organism evidence="10 11">
    <name type="scientific">Dactylonectria macrodidyma</name>
    <dbReference type="NCBI Taxonomy" id="307937"/>
    <lineage>
        <taxon>Eukaryota</taxon>
        <taxon>Fungi</taxon>
        <taxon>Dikarya</taxon>
        <taxon>Ascomycota</taxon>
        <taxon>Pezizomycotina</taxon>
        <taxon>Sordariomycetes</taxon>
        <taxon>Hypocreomycetidae</taxon>
        <taxon>Hypocreales</taxon>
        <taxon>Nectriaceae</taxon>
        <taxon>Dactylonectria</taxon>
    </lineage>
</organism>
<dbReference type="GO" id="GO:0003677">
    <property type="term" value="F:DNA binding"/>
    <property type="evidence" value="ECO:0007669"/>
    <property type="project" value="UniProtKB-KW"/>
</dbReference>
<dbReference type="EMBL" id="JAGMUV010000022">
    <property type="protein sequence ID" value="KAH7124330.1"/>
    <property type="molecule type" value="Genomic_DNA"/>
</dbReference>
<dbReference type="PROSITE" id="PS50048">
    <property type="entry name" value="ZN2_CY6_FUNGAL_2"/>
    <property type="match status" value="1"/>
</dbReference>
<comment type="caution">
    <text evidence="10">The sequence shown here is derived from an EMBL/GenBank/DDBJ whole genome shotgun (WGS) entry which is preliminary data.</text>
</comment>
<evidence type="ECO:0000256" key="3">
    <source>
        <dbReference type="ARBA" id="ARBA00022833"/>
    </source>
</evidence>
<keyword evidence="5" id="KW-0238">DNA-binding</keyword>
<evidence type="ECO:0000256" key="6">
    <source>
        <dbReference type="ARBA" id="ARBA00023163"/>
    </source>
</evidence>
<dbReference type="PANTHER" id="PTHR31313:SF83">
    <property type="entry name" value="ZN(II)2CYS6 TRANSCRIPTION FACTOR (EUROFUNG)"/>
    <property type="match status" value="1"/>
</dbReference>
<evidence type="ECO:0000259" key="9">
    <source>
        <dbReference type="PROSITE" id="PS50048"/>
    </source>
</evidence>
<dbReference type="Pfam" id="PF04082">
    <property type="entry name" value="Fungal_trans"/>
    <property type="match status" value="1"/>
</dbReference>
<name>A0A9P9DRE3_9HYPO</name>
<dbReference type="Gene3D" id="4.10.240.10">
    <property type="entry name" value="Zn(2)-C6 fungal-type DNA-binding domain"/>
    <property type="match status" value="1"/>
</dbReference>
<comment type="subcellular location">
    <subcellularLocation>
        <location evidence="1">Nucleus</location>
    </subcellularLocation>
</comment>
<dbReference type="CDD" id="cd14723">
    <property type="entry name" value="ZIP_Ppr1"/>
    <property type="match status" value="1"/>
</dbReference>
<evidence type="ECO:0000256" key="7">
    <source>
        <dbReference type="ARBA" id="ARBA00023242"/>
    </source>
</evidence>
<dbReference type="InterPro" id="IPR051615">
    <property type="entry name" value="Transcr_Regulatory_Elem"/>
</dbReference>
<dbReference type="SUPFAM" id="SSF57701">
    <property type="entry name" value="Zn2/Cys6 DNA-binding domain"/>
    <property type="match status" value="1"/>
</dbReference>
<dbReference type="GO" id="GO:0000981">
    <property type="term" value="F:DNA-binding transcription factor activity, RNA polymerase II-specific"/>
    <property type="evidence" value="ECO:0007669"/>
    <property type="project" value="InterPro"/>
</dbReference>
<gene>
    <name evidence="10" type="ORF">EDB81DRAFT_812565</name>
</gene>
<dbReference type="CDD" id="cd12148">
    <property type="entry name" value="fungal_TF_MHR"/>
    <property type="match status" value="1"/>
</dbReference>
<evidence type="ECO:0000313" key="10">
    <source>
        <dbReference type="EMBL" id="KAH7124330.1"/>
    </source>
</evidence>
<dbReference type="InterPro" id="IPR001138">
    <property type="entry name" value="Zn2Cys6_DnaBD"/>
</dbReference>
<dbReference type="Proteomes" id="UP000738349">
    <property type="component" value="Unassembled WGS sequence"/>
</dbReference>
<evidence type="ECO:0000256" key="1">
    <source>
        <dbReference type="ARBA" id="ARBA00004123"/>
    </source>
</evidence>
<dbReference type="InterPro" id="IPR007219">
    <property type="entry name" value="XnlR_reg_dom"/>
</dbReference>
<dbReference type="CDD" id="cd00067">
    <property type="entry name" value="GAL4"/>
    <property type="match status" value="1"/>
</dbReference>
<feature type="domain" description="Zn(2)-C6 fungal-type" evidence="9">
    <location>
        <begin position="39"/>
        <end position="69"/>
    </location>
</feature>
<dbReference type="GO" id="GO:0008270">
    <property type="term" value="F:zinc ion binding"/>
    <property type="evidence" value="ECO:0007669"/>
    <property type="project" value="InterPro"/>
</dbReference>
<evidence type="ECO:0000256" key="2">
    <source>
        <dbReference type="ARBA" id="ARBA00022723"/>
    </source>
</evidence>
<keyword evidence="4" id="KW-0805">Transcription regulation</keyword>
<keyword evidence="3" id="KW-0862">Zinc</keyword>
<dbReference type="GO" id="GO:0005634">
    <property type="term" value="C:nucleus"/>
    <property type="evidence" value="ECO:0007669"/>
    <property type="project" value="UniProtKB-SubCell"/>
</dbReference>
<proteinExistence type="predicted"/>
<dbReference type="SMART" id="SM00066">
    <property type="entry name" value="GAL4"/>
    <property type="match status" value="1"/>
</dbReference>
<keyword evidence="11" id="KW-1185">Reference proteome</keyword>
<keyword evidence="2" id="KW-0479">Metal-binding</keyword>
<dbReference type="GO" id="GO:0006351">
    <property type="term" value="P:DNA-templated transcription"/>
    <property type="evidence" value="ECO:0007669"/>
    <property type="project" value="InterPro"/>
</dbReference>
<evidence type="ECO:0000256" key="5">
    <source>
        <dbReference type="ARBA" id="ARBA00023125"/>
    </source>
</evidence>
<reference evidence="10" key="1">
    <citation type="journal article" date="2021" name="Nat. Commun.">
        <title>Genetic determinants of endophytism in the Arabidopsis root mycobiome.</title>
        <authorList>
            <person name="Mesny F."/>
            <person name="Miyauchi S."/>
            <person name="Thiergart T."/>
            <person name="Pickel B."/>
            <person name="Atanasova L."/>
            <person name="Karlsson M."/>
            <person name="Huettel B."/>
            <person name="Barry K.W."/>
            <person name="Haridas S."/>
            <person name="Chen C."/>
            <person name="Bauer D."/>
            <person name="Andreopoulos W."/>
            <person name="Pangilinan J."/>
            <person name="LaButti K."/>
            <person name="Riley R."/>
            <person name="Lipzen A."/>
            <person name="Clum A."/>
            <person name="Drula E."/>
            <person name="Henrissat B."/>
            <person name="Kohler A."/>
            <person name="Grigoriev I.V."/>
            <person name="Martin F.M."/>
            <person name="Hacquard S."/>
        </authorList>
    </citation>
    <scope>NUCLEOTIDE SEQUENCE</scope>
    <source>
        <strain evidence="10">MPI-CAGE-AT-0147</strain>
    </source>
</reference>
<accession>A0A9P9DRE3</accession>